<organism evidence="1 2">
    <name type="scientific">Adhaeretor mobilis</name>
    <dbReference type="NCBI Taxonomy" id="1930276"/>
    <lineage>
        <taxon>Bacteria</taxon>
        <taxon>Pseudomonadati</taxon>
        <taxon>Planctomycetota</taxon>
        <taxon>Planctomycetia</taxon>
        <taxon>Pirellulales</taxon>
        <taxon>Lacipirellulaceae</taxon>
        <taxon>Adhaeretor</taxon>
    </lineage>
</organism>
<dbReference type="SUPFAM" id="SSF52540">
    <property type="entry name" value="P-loop containing nucleoside triphosphate hydrolases"/>
    <property type="match status" value="1"/>
</dbReference>
<accession>A0A517MWJ5</accession>
<dbReference type="EMBL" id="CP036263">
    <property type="protein sequence ID" value="QDS99252.1"/>
    <property type="molecule type" value="Genomic_DNA"/>
</dbReference>
<protein>
    <recommendedName>
        <fullName evidence="3">Sulfotransferase</fullName>
    </recommendedName>
</protein>
<dbReference type="KEGG" id="amob:HG15A2_25740"/>
<dbReference type="RefSeq" id="WP_145060501.1">
    <property type="nucleotide sequence ID" value="NZ_CP036263.1"/>
</dbReference>
<evidence type="ECO:0008006" key="3">
    <source>
        <dbReference type="Google" id="ProtNLM"/>
    </source>
</evidence>
<sequence>MPTSSSSVQPTERPNRKFYGNFKDPVGLISRLLCRGGTVGKHLVVREALTQFVKPLDNWLKVSERSLLAQDFKTDFPLLLIVGPPRSGTSLLHQVLASCLDVSYFTNFNAMFRKSPLSAAKYFQKRLDPGPVTGENLYGNTSGFRGVNDAFHVWNRYLGIERYDAMSALDSSTARKMRQFFHVWTHITSKPLLNKNNRNLACTTLLSELLPNAHFIAVHREPVYVAQSLLKAREWVQGNRKVGWGLSSVDSSATGNPMDDVEAVCRQVAANERLLKRQREQISSERWTDVSYESFCENPQTIIREICERHPSIKLRSPERIASVQPFANTNQDRLTDDEVDRIRRLLAACEEVPVN</sequence>
<dbReference type="Pfam" id="PF13469">
    <property type="entry name" value="Sulfotransfer_3"/>
    <property type="match status" value="1"/>
</dbReference>
<dbReference type="OrthoDB" id="9800698at2"/>
<reference evidence="1 2" key="1">
    <citation type="submission" date="2019-02" db="EMBL/GenBank/DDBJ databases">
        <title>Deep-cultivation of Planctomycetes and their phenomic and genomic characterization uncovers novel biology.</title>
        <authorList>
            <person name="Wiegand S."/>
            <person name="Jogler M."/>
            <person name="Boedeker C."/>
            <person name="Pinto D."/>
            <person name="Vollmers J."/>
            <person name="Rivas-Marin E."/>
            <person name="Kohn T."/>
            <person name="Peeters S.H."/>
            <person name="Heuer A."/>
            <person name="Rast P."/>
            <person name="Oberbeckmann S."/>
            <person name="Bunk B."/>
            <person name="Jeske O."/>
            <person name="Meyerdierks A."/>
            <person name="Storesund J.E."/>
            <person name="Kallscheuer N."/>
            <person name="Luecker S."/>
            <person name="Lage O.M."/>
            <person name="Pohl T."/>
            <person name="Merkel B.J."/>
            <person name="Hornburger P."/>
            <person name="Mueller R.-W."/>
            <person name="Bruemmer F."/>
            <person name="Labrenz M."/>
            <person name="Spormann A.M."/>
            <person name="Op den Camp H."/>
            <person name="Overmann J."/>
            <person name="Amann R."/>
            <person name="Jetten M.S.M."/>
            <person name="Mascher T."/>
            <person name="Medema M.H."/>
            <person name="Devos D.P."/>
            <person name="Kaster A.-K."/>
            <person name="Ovreas L."/>
            <person name="Rohde M."/>
            <person name="Galperin M.Y."/>
            <person name="Jogler C."/>
        </authorList>
    </citation>
    <scope>NUCLEOTIDE SEQUENCE [LARGE SCALE GENOMIC DNA]</scope>
    <source>
        <strain evidence="1 2">HG15A2</strain>
    </source>
</reference>
<dbReference type="InterPro" id="IPR027417">
    <property type="entry name" value="P-loop_NTPase"/>
</dbReference>
<gene>
    <name evidence="1" type="ORF">HG15A2_25740</name>
</gene>
<evidence type="ECO:0000313" key="2">
    <source>
        <dbReference type="Proteomes" id="UP000319852"/>
    </source>
</evidence>
<dbReference type="Gene3D" id="3.40.50.300">
    <property type="entry name" value="P-loop containing nucleotide triphosphate hydrolases"/>
    <property type="match status" value="1"/>
</dbReference>
<dbReference type="AlphaFoldDB" id="A0A517MWJ5"/>
<evidence type="ECO:0000313" key="1">
    <source>
        <dbReference type="EMBL" id="QDS99252.1"/>
    </source>
</evidence>
<name>A0A517MWJ5_9BACT</name>
<proteinExistence type="predicted"/>
<keyword evidence="2" id="KW-1185">Reference proteome</keyword>
<dbReference type="Proteomes" id="UP000319852">
    <property type="component" value="Chromosome"/>
</dbReference>